<feature type="signal peptide" evidence="4">
    <location>
        <begin position="1"/>
        <end position="32"/>
    </location>
</feature>
<feature type="domain" description="MucBP" evidence="5">
    <location>
        <begin position="1870"/>
        <end position="1933"/>
    </location>
</feature>
<feature type="domain" description="MucBP" evidence="5">
    <location>
        <begin position="1658"/>
        <end position="1722"/>
    </location>
</feature>
<evidence type="ECO:0000256" key="4">
    <source>
        <dbReference type="SAM" id="SignalP"/>
    </source>
</evidence>
<feature type="domain" description="MucBP" evidence="5">
    <location>
        <begin position="1368"/>
        <end position="1433"/>
    </location>
</feature>
<dbReference type="Gene3D" id="3.10.20.320">
    <property type="entry name" value="Putative peptidoglycan bound protein (lpxtg motif)"/>
    <property type="match status" value="13"/>
</dbReference>
<dbReference type="InterPro" id="IPR013783">
    <property type="entry name" value="Ig-like_fold"/>
</dbReference>
<name>A0A3P3PZV0_9FIRM</name>
<reference evidence="6 7" key="1">
    <citation type="submission" date="2018-11" db="EMBL/GenBank/DDBJ databases">
        <title>Genome sequencing of Lachnoanaerobaculum orale DSM 24553T.</title>
        <authorList>
            <person name="Kook J.-K."/>
            <person name="Park S.-N."/>
            <person name="Lim Y.K."/>
        </authorList>
    </citation>
    <scope>NUCLEOTIDE SEQUENCE [LARGE SCALE GENOMIC DNA]</scope>
    <source>
        <strain evidence="6 7">DSM 24553</strain>
    </source>
</reference>
<sequence>MSVRRRKTNLFLYVLFLMLLASFAFYPNEAKATGTGATATEIVYNDTGQTVSEPGRLESFWLNVSVSGGTYSEPYSILYLKRDEFDRPDVNQFRSNTIKSATLTNDATYWKVKIVYNMLSPGPRIGNPFRISMINGKFANGETATIETRLFTKDGVELANSSKQITAQTYVFGINSNDDGTIRGWTKGWSDTYVQVTDDQTDATHTHLKNGFTDTWYSYAQNGKKHVNDTEVTGYNYGVDRRKKRTVLSLLPGMIWDPSLPDNSDWTYDPVNHTITKDTIANSGSPSYMFKFTIKYDGTQTVNENSYTDVFIPQTNYLVNDDGTVDLSTERKTKVHKSYKYTQKLYLTKRNVFPETNENGQLKAYASGDLYTNLGDNDGKDKWLINVSQYWGAGNVTGSTTSFRSIKDTPHENVDFQGYGIRVFESMFDAANLAKLSHNKLIGINDDNTEDVIATDIPYTAVNNYDEYYKWNTENTITPKHYKSIRLDFDDDITISGYGEYAVGLFVESKLTAPVVTAIQNRINTTNTYATVYNTGEALSSSGTSLRSQLVRRHYGKNYARLELLPHSQNVNGNPNVTNVQLGDNVLYHVYTNYNSYLNADRTVDNAKLIFLVDPELEFSSALHHSYQAKYRFTLDTTPQRIDDYKGTGKTAYVFDLNNFTLPKVPGTFSGVDRMYYTFKPTTALSEGEHTVESFLSWDNNSTDASGTDPNTVYSSTVDNAQRGISFLDKYDANNNGNRNDRLSYLSFKFNFVPPRAVILTKKQKLATDTAYKSIIKAEKGDIVEYKLSAWNNSIDNASAVNIMDILPYANDKAIVKDDSGNYVSRGSKMYPVLQGPVSAPSGYSVYYSTDAPAGTIEGNVGANWVPASAVTDWSSVTMFKAVMNTSYRLTPGNTDDFTYSVKIPETKELDADASANNSVASWYGNNLTGASESTVSKVGINKYLISGKVYYDVDENNEFNTGDFVGANKPVRLVKMENGTPTVVDTVFTDANGNYTFKNKISNAGDYKVYIETFPGDTIRPLNTSTVTKIGNEFSSYEVLPSKLKENENPVPNMHWAVVDVSLTRTDNTKIENLGLKTVYSNLIVKHIKREDNTELSPTTTVRMPRWTPYTTSPVTDTYYEAETPLPTNKDGEYGDNDTTVTYYYVRKNAGNVTVHHYEENTTTELATTLVLPGANKFGLNYTTGEESITNYELVAQPTNKNGTYTLQPQIVDYFYRRKNAGNITVKYLETGTNNPVHAQKVLDGTKKLGLNYSESPENITYYDLDTTNLPTNDSGVYTASQITITYYYKRQNAGDVTATYVDVDTNTALHTPEVQNGAGKRGLAYDTDVKSFTNYTLIALPTNKSGNFASGNILVEYKYRRNDAGKVTATYVDADTGATLHAAIEQDGSRKLGLPYDTDQKSFVNYDLIAVPTNKAGNFALGDILVEYKYRRQNAGDVTATYVDVDTNTALHAPEVQSGARKLGLPYDTDQKSFTNYDLTAVPSNKSGNFGNTSVLVEYKYRRKDAGNVRVRHLDAITNAPLAPEEFLDGSRKLGLAYTTQAKNSTDLPNYELFGGIPANANGVYTAGSDIIVTYLYQRETAGNVIATYKDEADGHELHPLVGQSGVGMLGVAYDTEAKTFDNYDLISIPANKSGTFSHSNVLVEYVYRRKDAGSVKVNHIEAGTGEVLHSPSVLDGSRKLGLAYTTNSENINFYDLVSVPANANGIFTVGEQVVNYEYTRKNAGDVVVRHLSKYDGSELIQREVLDGSGKLGLTYTTNAADIDYFEIDTIPSNKDGVYTTLPQTVDYIYRRKNAGSVKAVYVDEEGNELANSEVLSGVENAGLPYNTVAKSITHYELVSMPGNASGVFSENEQTVTYVYRRKNAGSVKVFYIDGDSGVNLAEPKILDGNKKLGLAYTTEPENVEFHDLISMPANKDGVFTDEEQTVTYMYGRKNAGNVTIHYVNTAHLRIKNDDILDGSKKLGLPFTTSAAEIAGYHFTMVEGVNFGILGLPDQSVNDGIFKEGAQEITYVYRKDPSVVITPGEPVPATPSNIADPRDWNSDFIIRPGIATSSIATRSNTSRGGSSSDSTLRPAKTIKLIDNATIDKRDENPTNQNPVTQEPKKKANMVVPQDENKAKKLPVPKTADENKTYIYMMMLIISLSALLRFRKKK</sequence>
<dbReference type="Gene3D" id="2.60.40.10">
    <property type="entry name" value="Immunoglobulins"/>
    <property type="match status" value="1"/>
</dbReference>
<dbReference type="Pfam" id="PF06458">
    <property type="entry name" value="MucBP"/>
    <property type="match status" value="13"/>
</dbReference>
<feature type="compositionally biased region" description="Low complexity" evidence="2">
    <location>
        <begin position="2059"/>
        <end position="2073"/>
    </location>
</feature>
<dbReference type="InterPro" id="IPR009459">
    <property type="entry name" value="MucBP_dom"/>
</dbReference>
<keyword evidence="3" id="KW-0812">Transmembrane</keyword>
<feature type="transmembrane region" description="Helical" evidence="3">
    <location>
        <begin position="2134"/>
        <end position="2151"/>
    </location>
</feature>
<organism evidence="6 7">
    <name type="scientific">Lachnoanaerobaculum orale</name>
    <dbReference type="NCBI Taxonomy" id="979627"/>
    <lineage>
        <taxon>Bacteria</taxon>
        <taxon>Bacillati</taxon>
        <taxon>Bacillota</taxon>
        <taxon>Clostridia</taxon>
        <taxon>Lachnospirales</taxon>
        <taxon>Lachnospiraceae</taxon>
        <taxon>Lachnoanaerobaculum</taxon>
    </lineage>
</organism>
<evidence type="ECO:0000256" key="1">
    <source>
        <dbReference type="ARBA" id="ARBA00022737"/>
    </source>
</evidence>
<evidence type="ECO:0000313" key="7">
    <source>
        <dbReference type="Proteomes" id="UP000276982"/>
    </source>
</evidence>
<feature type="region of interest" description="Disordered" evidence="2">
    <location>
        <begin position="2083"/>
        <end position="2124"/>
    </location>
</feature>
<feature type="chain" id="PRO_5018190557" evidence="4">
    <location>
        <begin position="33"/>
        <end position="2155"/>
    </location>
</feature>
<accession>A0A3P3PZV0</accession>
<keyword evidence="3" id="KW-0472">Membrane</keyword>
<dbReference type="SUPFAM" id="SSF117074">
    <property type="entry name" value="Hypothetical protein PA1324"/>
    <property type="match status" value="1"/>
</dbReference>
<feature type="domain" description="MucBP" evidence="5">
    <location>
        <begin position="1085"/>
        <end position="1146"/>
    </location>
</feature>
<feature type="domain" description="MucBP" evidence="5">
    <location>
        <begin position="1153"/>
        <end position="1218"/>
    </location>
</feature>
<keyword evidence="1" id="KW-0677">Repeat</keyword>
<feature type="domain" description="MucBP" evidence="5">
    <location>
        <begin position="1224"/>
        <end position="1291"/>
    </location>
</feature>
<feature type="domain" description="MucBP" evidence="5">
    <location>
        <begin position="1586"/>
        <end position="1651"/>
    </location>
</feature>
<evidence type="ECO:0000313" key="6">
    <source>
        <dbReference type="EMBL" id="RRJ14294.1"/>
    </source>
</evidence>
<feature type="domain" description="MucBP" evidence="5">
    <location>
        <begin position="1439"/>
        <end position="1504"/>
    </location>
</feature>
<evidence type="ECO:0000256" key="2">
    <source>
        <dbReference type="SAM" id="MobiDB-lite"/>
    </source>
</evidence>
<evidence type="ECO:0000259" key="5">
    <source>
        <dbReference type="Pfam" id="PF06458"/>
    </source>
</evidence>
<gene>
    <name evidence="6" type="ORF">EHW90_11465</name>
</gene>
<feature type="domain" description="MucBP" evidence="5">
    <location>
        <begin position="1729"/>
        <end position="1793"/>
    </location>
</feature>
<dbReference type="RefSeq" id="WP_124952868.1">
    <property type="nucleotide sequence ID" value="NZ_RRCM01000002.1"/>
</dbReference>
<dbReference type="EMBL" id="RRCM01000002">
    <property type="protein sequence ID" value="RRJ14294.1"/>
    <property type="molecule type" value="Genomic_DNA"/>
</dbReference>
<feature type="region of interest" description="Disordered" evidence="2">
    <location>
        <begin position="2057"/>
        <end position="2076"/>
    </location>
</feature>
<protein>
    <submittedName>
        <fullName evidence="6">Cell wall-binding protein</fullName>
    </submittedName>
</protein>
<comment type="caution">
    <text evidence="6">The sequence shown here is derived from an EMBL/GenBank/DDBJ whole genome shotgun (WGS) entry which is preliminary data.</text>
</comment>
<keyword evidence="3" id="KW-1133">Transmembrane helix</keyword>
<dbReference type="Proteomes" id="UP000276982">
    <property type="component" value="Unassembled WGS sequence"/>
</dbReference>
<proteinExistence type="predicted"/>
<keyword evidence="7" id="KW-1185">Reference proteome</keyword>
<evidence type="ECO:0000256" key="3">
    <source>
        <dbReference type="SAM" id="Phobius"/>
    </source>
</evidence>
<feature type="domain" description="MucBP" evidence="5">
    <location>
        <begin position="1800"/>
        <end position="1863"/>
    </location>
</feature>
<feature type="domain" description="MucBP" evidence="5">
    <location>
        <begin position="1297"/>
        <end position="1362"/>
    </location>
</feature>
<feature type="domain" description="MucBP" evidence="5">
    <location>
        <begin position="1940"/>
        <end position="2016"/>
    </location>
</feature>
<feature type="domain" description="MucBP" evidence="5">
    <location>
        <begin position="1510"/>
        <end position="1580"/>
    </location>
</feature>
<keyword evidence="4" id="KW-0732">Signal</keyword>